<keyword evidence="3" id="KW-0479">Metal-binding</keyword>
<dbReference type="EMBL" id="CSAD01000538">
    <property type="protein sequence ID" value="COW12685.1"/>
    <property type="molecule type" value="Genomic_DNA"/>
</dbReference>
<evidence type="ECO:0000256" key="4">
    <source>
        <dbReference type="ARBA" id="ARBA00022801"/>
    </source>
</evidence>
<dbReference type="GO" id="GO:0016787">
    <property type="term" value="F:hydrolase activity"/>
    <property type="evidence" value="ECO:0007669"/>
    <property type="project" value="UniProtKB-KW"/>
</dbReference>
<evidence type="ECO:0000256" key="1">
    <source>
        <dbReference type="ARBA" id="ARBA00001947"/>
    </source>
</evidence>
<dbReference type="AlphaFoldDB" id="A0A655ISI6"/>
<dbReference type="PANTHER" id="PTHR42978">
    <property type="entry name" value="QUORUM-QUENCHING LACTONASE YTNP-RELATED-RELATED"/>
    <property type="match status" value="1"/>
</dbReference>
<dbReference type="PANTHER" id="PTHR42978:SF7">
    <property type="entry name" value="METALLO-HYDROLASE RV2300C-RELATED"/>
    <property type="match status" value="1"/>
</dbReference>
<reference evidence="7 8" key="1">
    <citation type="submission" date="2015-03" db="EMBL/GenBank/DDBJ databases">
        <authorList>
            <consortium name="Pathogen Informatics"/>
        </authorList>
    </citation>
    <scope>NUCLEOTIDE SEQUENCE [LARGE SCALE GENOMIC DNA]</scope>
    <source>
        <strain evidence="7 8">G09801536</strain>
    </source>
</reference>
<keyword evidence="5" id="KW-0862">Zinc</keyword>
<comment type="cofactor">
    <cofactor evidence="1">
        <name>Zn(2+)</name>
        <dbReference type="ChEBI" id="CHEBI:29105"/>
    </cofactor>
</comment>
<proteinExistence type="inferred from homology"/>
<dbReference type="SMART" id="SM00849">
    <property type="entry name" value="Lactamase_B"/>
    <property type="match status" value="1"/>
</dbReference>
<dbReference type="Pfam" id="PF00753">
    <property type="entry name" value="Lactamase_B"/>
    <property type="match status" value="1"/>
</dbReference>
<feature type="domain" description="Metallo-beta-lactamase" evidence="6">
    <location>
        <begin position="2"/>
        <end position="165"/>
    </location>
</feature>
<evidence type="ECO:0000313" key="7">
    <source>
        <dbReference type="EMBL" id="COW12685.1"/>
    </source>
</evidence>
<evidence type="ECO:0000256" key="3">
    <source>
        <dbReference type="ARBA" id="ARBA00022723"/>
    </source>
</evidence>
<dbReference type="SUPFAM" id="SSF56281">
    <property type="entry name" value="Metallo-hydrolase/oxidoreductase"/>
    <property type="match status" value="1"/>
</dbReference>
<accession>A0A655ISI6</accession>
<evidence type="ECO:0000256" key="2">
    <source>
        <dbReference type="ARBA" id="ARBA00007749"/>
    </source>
</evidence>
<evidence type="ECO:0000313" key="8">
    <source>
        <dbReference type="Proteomes" id="UP000045842"/>
    </source>
</evidence>
<comment type="similarity">
    <text evidence="2">Belongs to the metallo-beta-lactamase superfamily.</text>
</comment>
<sequence length="177" mass="19918">MLTHFDFDHIGGIADFPEAHLHVTAAEARGAIHAPSLRERLRYRRGQWAHGPKLVEHGPDGEPWRGFASAKPLDSIGTGVVLVPMPGHTRGHAAVAVDAGHRWVLHCGDAFYHRGTLDGRFRVPFVMRAEEKLLSYNRNQLRDNQARIVELHRRHDPDLLIVCAHDPDLYQLARDTA</sequence>
<protein>
    <submittedName>
        <fullName evidence="7">Metallo-beta-lactamase superfamily protein</fullName>
    </submittedName>
</protein>
<evidence type="ECO:0000256" key="5">
    <source>
        <dbReference type="ARBA" id="ARBA00022833"/>
    </source>
</evidence>
<dbReference type="InterPro" id="IPR051013">
    <property type="entry name" value="MBL_superfamily_lactonases"/>
</dbReference>
<organism evidence="7 8">
    <name type="scientific">Mycobacterium tuberculosis</name>
    <dbReference type="NCBI Taxonomy" id="1773"/>
    <lineage>
        <taxon>Bacteria</taxon>
        <taxon>Bacillati</taxon>
        <taxon>Actinomycetota</taxon>
        <taxon>Actinomycetes</taxon>
        <taxon>Mycobacteriales</taxon>
        <taxon>Mycobacteriaceae</taxon>
        <taxon>Mycobacterium</taxon>
        <taxon>Mycobacterium tuberculosis complex</taxon>
    </lineage>
</organism>
<dbReference type="InterPro" id="IPR036866">
    <property type="entry name" value="RibonucZ/Hydroxyglut_hydro"/>
</dbReference>
<keyword evidence="4" id="KW-0378">Hydrolase</keyword>
<dbReference type="InterPro" id="IPR001279">
    <property type="entry name" value="Metallo-B-lactamas"/>
</dbReference>
<name>A0A655ISI6_MYCTX</name>
<dbReference type="GO" id="GO:0046872">
    <property type="term" value="F:metal ion binding"/>
    <property type="evidence" value="ECO:0007669"/>
    <property type="project" value="UniProtKB-KW"/>
</dbReference>
<dbReference type="Proteomes" id="UP000045842">
    <property type="component" value="Unassembled WGS sequence"/>
</dbReference>
<dbReference type="Gene3D" id="3.60.15.10">
    <property type="entry name" value="Ribonuclease Z/Hydroxyacylglutathione hydrolase-like"/>
    <property type="match status" value="1"/>
</dbReference>
<gene>
    <name evidence="7" type="ORF">ERS007679_03189</name>
</gene>
<evidence type="ECO:0000259" key="6">
    <source>
        <dbReference type="SMART" id="SM00849"/>
    </source>
</evidence>